<proteinExistence type="predicted"/>
<dbReference type="RefSeq" id="WP_175329115.1">
    <property type="nucleotide sequence ID" value="NZ_BMOI01000001.1"/>
</dbReference>
<dbReference type="Proteomes" id="UP000648535">
    <property type="component" value="Unassembled WGS sequence"/>
</dbReference>
<evidence type="ECO:0000313" key="1">
    <source>
        <dbReference type="EMBL" id="GGK87465.1"/>
    </source>
</evidence>
<sequence length="186" mass="19553">MIPTTTRSEHDRTIRYPREIAAAVTLRAACAALTSGPAGRPLTPAESIAVLTTSAALATRFAVLEHVADASGRDARSVVPFDAFTDRLPPALIGAGPAPDPDRVRTAGDRLAAAWRFWRAGSDPEGCAQGAAGALALAAWCAWALGSDARAQTRAVYALETAADDPLASLVARLVRTRTRPAWERL</sequence>
<accession>A0A8H9GA06</accession>
<keyword evidence="4" id="KW-1185">Reference proteome</keyword>
<evidence type="ECO:0000313" key="4">
    <source>
        <dbReference type="Proteomes" id="UP000746584"/>
    </source>
</evidence>
<dbReference type="EMBL" id="BMOI01000001">
    <property type="protein sequence ID" value="GGK87465.1"/>
    <property type="molecule type" value="Genomic_DNA"/>
</dbReference>
<evidence type="ECO:0008006" key="5">
    <source>
        <dbReference type="Google" id="ProtNLM"/>
    </source>
</evidence>
<organism evidence="1 3">
    <name type="scientific">Curtobacterium luteum</name>
    <dbReference type="NCBI Taxonomy" id="33881"/>
    <lineage>
        <taxon>Bacteria</taxon>
        <taxon>Bacillati</taxon>
        <taxon>Actinomycetota</taxon>
        <taxon>Actinomycetes</taxon>
        <taxon>Micrococcales</taxon>
        <taxon>Microbacteriaceae</taxon>
        <taxon>Curtobacterium</taxon>
    </lineage>
</organism>
<dbReference type="Proteomes" id="UP000746584">
    <property type="component" value="Unassembled WGS sequence"/>
</dbReference>
<reference evidence="2 4" key="3">
    <citation type="submission" date="2021-01" db="EMBL/GenBank/DDBJ databases">
        <title>Sequencing the genomes of 1000 actinobacteria strains.</title>
        <authorList>
            <person name="Klenk H.-P."/>
        </authorList>
    </citation>
    <scope>NUCLEOTIDE SEQUENCE [LARGE SCALE GENOMIC DNA]</scope>
    <source>
        <strain evidence="2 4">DSM 20542</strain>
    </source>
</reference>
<dbReference type="EMBL" id="JAFBCG010000001">
    <property type="protein sequence ID" value="MBM7801811.1"/>
    <property type="molecule type" value="Genomic_DNA"/>
</dbReference>
<reference evidence="1" key="2">
    <citation type="submission" date="2020-09" db="EMBL/GenBank/DDBJ databases">
        <authorList>
            <person name="Sun Q."/>
            <person name="Ohkuma M."/>
        </authorList>
    </citation>
    <scope>NUCLEOTIDE SEQUENCE</scope>
    <source>
        <strain evidence="1">JCM 1480</strain>
    </source>
</reference>
<evidence type="ECO:0000313" key="3">
    <source>
        <dbReference type="Proteomes" id="UP000648535"/>
    </source>
</evidence>
<evidence type="ECO:0000313" key="2">
    <source>
        <dbReference type="EMBL" id="MBM7801811.1"/>
    </source>
</evidence>
<comment type="caution">
    <text evidence="1">The sequence shown here is derived from an EMBL/GenBank/DDBJ whole genome shotgun (WGS) entry which is preliminary data.</text>
</comment>
<dbReference type="AlphaFoldDB" id="A0A8H9GA06"/>
<protein>
    <recommendedName>
        <fullName evidence="5">DUF4192 domain-containing protein</fullName>
    </recommendedName>
</protein>
<reference evidence="1" key="1">
    <citation type="journal article" date="2014" name="Int. J. Syst. Evol. Microbiol.">
        <title>Complete genome sequence of Corynebacterium casei LMG S-19264T (=DSM 44701T), isolated from a smear-ripened cheese.</title>
        <authorList>
            <consortium name="US DOE Joint Genome Institute (JGI-PGF)"/>
            <person name="Walter F."/>
            <person name="Albersmeier A."/>
            <person name="Kalinowski J."/>
            <person name="Ruckert C."/>
        </authorList>
    </citation>
    <scope>NUCLEOTIDE SEQUENCE</scope>
    <source>
        <strain evidence="1">JCM 1480</strain>
    </source>
</reference>
<gene>
    <name evidence="1" type="ORF">GCM10009769_01910</name>
    <name evidence="2" type="ORF">JOE58_001062</name>
</gene>
<name>A0A8H9GA06_9MICO</name>